<keyword evidence="3" id="KW-0175">Coiled coil</keyword>
<dbReference type="GO" id="GO:0004331">
    <property type="term" value="F:fructose-2,6-bisphosphate 2-phosphatase activity"/>
    <property type="evidence" value="ECO:0007669"/>
    <property type="project" value="TreeGrafter"/>
</dbReference>
<dbReference type="Pfam" id="PF00300">
    <property type="entry name" value="His_Phos_1"/>
    <property type="match status" value="1"/>
</dbReference>
<evidence type="ECO:0000313" key="5">
    <source>
        <dbReference type="EMBL" id="CAD8172376.1"/>
    </source>
</evidence>
<dbReference type="AlphaFoldDB" id="A0A8S1VBY3"/>
<organism evidence="5 6">
    <name type="scientific">Paramecium pentaurelia</name>
    <dbReference type="NCBI Taxonomy" id="43138"/>
    <lineage>
        <taxon>Eukaryota</taxon>
        <taxon>Sar</taxon>
        <taxon>Alveolata</taxon>
        <taxon>Ciliophora</taxon>
        <taxon>Intramacronucleata</taxon>
        <taxon>Oligohymenophorea</taxon>
        <taxon>Peniculida</taxon>
        <taxon>Parameciidae</taxon>
        <taxon>Paramecium</taxon>
    </lineage>
</organism>
<feature type="compositionally biased region" description="Polar residues" evidence="4">
    <location>
        <begin position="774"/>
        <end position="788"/>
    </location>
</feature>
<evidence type="ECO:0000313" key="6">
    <source>
        <dbReference type="Proteomes" id="UP000689195"/>
    </source>
</evidence>
<keyword evidence="1" id="KW-0378">Hydrolase</keyword>
<feature type="binding site" evidence="2">
    <location>
        <position position="885"/>
    </location>
    <ligand>
        <name>substrate</name>
    </ligand>
</feature>
<reference evidence="5" key="1">
    <citation type="submission" date="2021-01" db="EMBL/GenBank/DDBJ databases">
        <authorList>
            <consortium name="Genoscope - CEA"/>
            <person name="William W."/>
        </authorList>
    </citation>
    <scope>NUCLEOTIDE SEQUENCE</scope>
</reference>
<proteinExistence type="predicted"/>
<accession>A0A8S1VBY3</accession>
<sequence length="1023" mass="122983">MKLNDQKSNSQLTIFPQAYNTNMTAAQKYLSRESSVIKNDKSILKSPSSNQLYCASNRGSDKKVRIQESASKGSIQLKNTTQFGRTSTELIQVPPMRSLNREDREKLIATLIQQVKQQNQLIIQLEDKAQQQEEQLDELNLYNEKYEQKEKCYGEIIQNKNKINQRIQQIADLRELDYKQTNDHLELLNQIYEDEVDMDMAIKWRNARLKFNFLDALSKSAKYSKKLNHILFRKQNQQLKECFKGWKCYIQNRALLIQFNEVKKLRIQINFWMKWKQQVEDKKQYQKNLKISIQFNHQNLLKKCFEKLKQNYLKYNFNLQDFQQITQSAINEFNRIKMFKVFSQWTLWIKKQNQKQQIIYQHINNGRIKIMKGLIKFLKQNCDFHKERANKIVKQRVQGKLKKWFNQFKQNWKQNKYRENQIKLNRNFFIKQRQFKQWIREYQIFFRLNHISIKVMKKRETQFLQRLFDSMKNNAYCRKMKRQNEILLNKKYDNRVMNWAFMNWLSNLLKKKNLLVKEQNVVILKQKDIDYQQQNDVQNLKQMYDSVQQQLGNQEEQINNYKILISNQKEVEHELQIQYDYLKQELMTTKDQLIHYQIEGDEIRILKEQYTLAQQQLKELRMQQRLGSPIRNLQSSGINVDQDQLRKQVEISSTLLNDQKQEYNQLQMEYSKVVGDYEKKIKDIEKYFVDLCDKQKLQIERLLKENQTIKIENQQNVVSRNKLMDELNMIHESFREEIPQQQNRTNFQTQDSYEQQQQFVQNRRLKSHLYSQTSPISENQYSQNSPQKKVQIEDRRIKEEAYHLREDIKRRLASLKTQMDCQNTQKTNILFVRHGQTNQNLSNTICGWTDSRLTIRGREQANQLLQALLPFRDQFKGVYSSDLRRAKETAQISLGFPHDSLIIEDSSLRELNFGKHENIAYSILDQETKDVIFTLQYQAPEGESWQQAQERAMKLIIEKCNQNGTYLMFSHGGLICSITYYLGLQDSIGNCSCVGLEYDKEKKEMKQILFKWEMPQEESEIEI</sequence>
<feature type="coiled-coil region" evidence="3">
    <location>
        <begin position="108"/>
        <end position="149"/>
    </location>
</feature>
<dbReference type="EMBL" id="CAJJDO010000057">
    <property type="protein sequence ID" value="CAD8172376.1"/>
    <property type="molecule type" value="Genomic_DNA"/>
</dbReference>
<feature type="coiled-coil region" evidence="3">
    <location>
        <begin position="537"/>
        <end position="564"/>
    </location>
</feature>
<dbReference type="OrthoDB" id="354304at2759"/>
<dbReference type="GO" id="GO:0045820">
    <property type="term" value="P:negative regulation of glycolytic process"/>
    <property type="evidence" value="ECO:0007669"/>
    <property type="project" value="TreeGrafter"/>
</dbReference>
<feature type="coiled-coil region" evidence="3">
    <location>
        <begin position="798"/>
        <end position="825"/>
    </location>
</feature>
<evidence type="ECO:0000256" key="3">
    <source>
        <dbReference type="SAM" id="Coils"/>
    </source>
</evidence>
<feature type="binding site" evidence="2">
    <location>
        <begin position="833"/>
        <end position="840"/>
    </location>
    <ligand>
        <name>substrate</name>
    </ligand>
</feature>
<evidence type="ECO:0000256" key="2">
    <source>
        <dbReference type="PIRSR" id="PIRSR613078-2"/>
    </source>
</evidence>
<dbReference type="Proteomes" id="UP000689195">
    <property type="component" value="Unassembled WGS sequence"/>
</dbReference>
<dbReference type="InterPro" id="IPR051695">
    <property type="entry name" value="Phosphoglycerate_Mutase"/>
</dbReference>
<feature type="region of interest" description="Disordered" evidence="4">
    <location>
        <begin position="774"/>
        <end position="793"/>
    </location>
</feature>
<dbReference type="SMART" id="SM00855">
    <property type="entry name" value="PGAM"/>
    <property type="match status" value="1"/>
</dbReference>
<dbReference type="CDD" id="cd07067">
    <property type="entry name" value="HP_PGM_like"/>
    <property type="match status" value="1"/>
</dbReference>
<dbReference type="PANTHER" id="PTHR46517">
    <property type="entry name" value="FRUCTOSE-2,6-BISPHOSPHATASE TIGAR"/>
    <property type="match status" value="1"/>
</dbReference>
<dbReference type="InterPro" id="IPR013078">
    <property type="entry name" value="His_Pase_superF_clade-1"/>
</dbReference>
<comment type="caution">
    <text evidence="5">The sequence shown here is derived from an EMBL/GenBank/DDBJ whole genome shotgun (WGS) entry which is preliminary data.</text>
</comment>
<keyword evidence="6" id="KW-1185">Reference proteome</keyword>
<gene>
    <name evidence="5" type="ORF">PPENT_87.1.T0570061</name>
</gene>
<dbReference type="PANTHER" id="PTHR46517:SF1">
    <property type="entry name" value="FRUCTOSE-2,6-BISPHOSPHATASE TIGAR"/>
    <property type="match status" value="1"/>
</dbReference>
<evidence type="ECO:0000256" key="1">
    <source>
        <dbReference type="ARBA" id="ARBA00022801"/>
    </source>
</evidence>
<dbReference type="GO" id="GO:0005829">
    <property type="term" value="C:cytosol"/>
    <property type="evidence" value="ECO:0007669"/>
    <property type="project" value="TreeGrafter"/>
</dbReference>
<protein>
    <submittedName>
        <fullName evidence="5">Uncharacterized protein</fullName>
    </submittedName>
</protein>
<name>A0A8S1VBY3_9CILI</name>
<dbReference type="GO" id="GO:0043456">
    <property type="term" value="P:regulation of pentose-phosphate shunt"/>
    <property type="evidence" value="ECO:0007669"/>
    <property type="project" value="TreeGrafter"/>
</dbReference>
<evidence type="ECO:0000256" key="4">
    <source>
        <dbReference type="SAM" id="MobiDB-lite"/>
    </source>
</evidence>